<dbReference type="EMBL" id="QXFY01001119">
    <property type="protein sequence ID" value="KAE9327624.1"/>
    <property type="molecule type" value="Genomic_DNA"/>
</dbReference>
<evidence type="ECO:0000313" key="1">
    <source>
        <dbReference type="EMBL" id="KAE9327624.1"/>
    </source>
</evidence>
<accession>A0A6G0RCA1</accession>
<comment type="caution">
    <text evidence="1">The sequence shown here is derived from an EMBL/GenBank/DDBJ whole genome shotgun (WGS) entry which is preliminary data.</text>
</comment>
<evidence type="ECO:0000313" key="2">
    <source>
        <dbReference type="Proteomes" id="UP000486351"/>
    </source>
</evidence>
<reference evidence="1 2" key="1">
    <citation type="submission" date="2018-09" db="EMBL/GenBank/DDBJ databases">
        <title>Genomic investigation of the strawberry pathogen Phytophthora fragariae indicates pathogenicity is determined by transcriptional variation in three key races.</title>
        <authorList>
            <person name="Adams T.M."/>
            <person name="Armitage A.D."/>
            <person name="Sobczyk M.K."/>
            <person name="Bates H.J."/>
            <person name="Dunwell J.M."/>
            <person name="Nellist C.F."/>
            <person name="Harrison R.J."/>
        </authorList>
    </citation>
    <scope>NUCLEOTIDE SEQUENCE [LARGE SCALE GENOMIC DNA]</scope>
    <source>
        <strain evidence="1 2">NOV-77</strain>
    </source>
</reference>
<sequence>MLELIAHKKVNTVSYDAIFQKKKLAHGDPPQKTRHCPFRLMNVLLSDLFAERLNRLGDARTREEIDASMSPEDAFWNDVEEEYPDSSNEAYGALAFMDVHAAHRHTYVDPSVIVLHKAPKLKRMWKKLETDYHLPAKNFKRSGTHNPDCYAFCRGHLELLYLHLFLEERPGLTNTVERSLPTEVLYESTTTDKRTAEGSASHGS</sequence>
<name>A0A6G0RCA1_9STRA</name>
<dbReference type="AlphaFoldDB" id="A0A6G0RCA1"/>
<dbReference type="Proteomes" id="UP000486351">
    <property type="component" value="Unassembled WGS sequence"/>
</dbReference>
<gene>
    <name evidence="1" type="ORF">PF008_g16351</name>
</gene>
<organism evidence="1 2">
    <name type="scientific">Phytophthora fragariae</name>
    <dbReference type="NCBI Taxonomy" id="53985"/>
    <lineage>
        <taxon>Eukaryota</taxon>
        <taxon>Sar</taxon>
        <taxon>Stramenopiles</taxon>
        <taxon>Oomycota</taxon>
        <taxon>Peronosporomycetes</taxon>
        <taxon>Peronosporales</taxon>
        <taxon>Peronosporaceae</taxon>
        <taxon>Phytophthora</taxon>
    </lineage>
</organism>
<protein>
    <submittedName>
        <fullName evidence="1">Uncharacterized protein</fullName>
    </submittedName>
</protein>
<proteinExistence type="predicted"/>